<dbReference type="InterPro" id="IPR036779">
    <property type="entry name" value="LysM_dom_sf"/>
</dbReference>
<dbReference type="PANTHER" id="PTHR34700:SF4">
    <property type="entry name" value="PHAGE-LIKE ELEMENT PBSX PROTEIN XKDP"/>
    <property type="match status" value="1"/>
</dbReference>
<dbReference type="InterPro" id="IPR005158">
    <property type="entry name" value="BTAD"/>
</dbReference>
<accession>A0A5Q2FE08</accession>
<dbReference type="SUPFAM" id="SSF54106">
    <property type="entry name" value="LysM domain"/>
    <property type="match status" value="1"/>
</dbReference>
<evidence type="ECO:0000256" key="2">
    <source>
        <dbReference type="SAM" id="Phobius"/>
    </source>
</evidence>
<dbReference type="InterPro" id="IPR052196">
    <property type="entry name" value="Bact_Kbp"/>
</dbReference>
<dbReference type="InterPro" id="IPR018392">
    <property type="entry name" value="LysM"/>
</dbReference>
<feature type="compositionally biased region" description="Pro residues" evidence="1">
    <location>
        <begin position="216"/>
        <end position="228"/>
    </location>
</feature>
<feature type="domain" description="LysM" evidence="3">
    <location>
        <begin position="163"/>
        <end position="213"/>
    </location>
</feature>
<evidence type="ECO:0000259" key="3">
    <source>
        <dbReference type="PROSITE" id="PS51782"/>
    </source>
</evidence>
<keyword evidence="2" id="KW-0812">Transmembrane</keyword>
<dbReference type="PROSITE" id="PS51782">
    <property type="entry name" value="LYSM"/>
    <property type="match status" value="1"/>
</dbReference>
<reference evidence="4 5" key="1">
    <citation type="submission" date="2019-10" db="EMBL/GenBank/DDBJ databases">
        <title>Genomic analysis of Raineyella sp. CBA3103.</title>
        <authorList>
            <person name="Roh S.W."/>
        </authorList>
    </citation>
    <scope>NUCLEOTIDE SEQUENCE [LARGE SCALE GENOMIC DNA]</scope>
    <source>
        <strain evidence="4 5">CBA3103</strain>
    </source>
</reference>
<dbReference type="InterPro" id="IPR011990">
    <property type="entry name" value="TPR-like_helical_dom_sf"/>
</dbReference>
<feature type="compositionally biased region" description="Pro residues" evidence="1">
    <location>
        <begin position="243"/>
        <end position="259"/>
    </location>
</feature>
<dbReference type="AlphaFoldDB" id="A0A5Q2FE08"/>
<dbReference type="SUPFAM" id="SSF48452">
    <property type="entry name" value="TPR-like"/>
    <property type="match status" value="1"/>
</dbReference>
<sequence>MMRLVRGFLALVVLLASLVGVPELLLALGRYPDPGDLAPLRLLMVPDDGQALLWLVTALGWVTWLLFTISLGADVVGLFGGRTIRLPGLRWMQLASGTLLLAVLVMLGTVPRDDAAPAVPQASAGPPVVGVAVAYAAPAPVEAAPVPDDEVSDQAAAAVPTTFQYRVRHGDDLWTLAETYLGEGIEWRQIRDLNPDLLGDDPDHLEVGWVLTMPLPAPPPAPAEPVPSPQQASAPTPMEPVEAPAPPQPVPPPPAPTPAPTEGRADHDARAVLGGIGALLATGIVAGLAGRRRLQLVQRPVGQIPEPPAAGTERLRAALLVSTVPDRVEVVGWAIHMVARHAERVGAIGALDWLRVEEEVVEFAWAVEPPPPDPPAPFSVDGQSWSLSWADVLADRAASVGEEALQPWPTLVTLGTGEGGTYLIDLERWGRLSVQADSGERAGEILTSYVLDLATGPWSGGARVVVVGDDGGLVDTSGAEHVSRVDDLEDILADWERTTATQQVLAGVADAPVPVLRLDPDVAEAWAPRVLVLLADITPAERRRLSDRFSRAHRGPIVLISEHPDGDATLLVDESPLRARLEPAGLDLIPQRVSRPVRDEVIELHRVTAPDALVPAAWAGGPTDITITPLIPAVDEEPAMSEVAMSEDPRLLLLGPIELEGARGTPPSRAPRQCLEYCAWLLEHPNATSVEMARALMVAEGTRRSNMSRLRGWLGTSPDGKPYLPEAYSGRIRLHPAIRSDWQEVQVFLGRGLEQTSDATLAAILDLVRGAPLADAPPGAWGWAEELRIESSCAIRDVAYELAGRALETRDHDLAKWSIGRGLVAAPADELLLRRLLVTEHRSGNTMAVERLVYTLNKQARTLGIDLLPETVSTMQEVLEGGIRVRWSGGPRRAAV</sequence>
<dbReference type="Gene3D" id="3.10.350.10">
    <property type="entry name" value="LysM domain"/>
    <property type="match status" value="1"/>
</dbReference>
<dbReference type="PANTHER" id="PTHR34700">
    <property type="entry name" value="POTASSIUM BINDING PROTEIN KBP"/>
    <property type="match status" value="1"/>
</dbReference>
<feature type="compositionally biased region" description="Low complexity" evidence="1">
    <location>
        <begin position="229"/>
        <end position="242"/>
    </location>
</feature>
<dbReference type="KEGG" id="rain:Rai3103_06270"/>
<gene>
    <name evidence="4" type="ORF">Rai3103_06270</name>
</gene>
<name>A0A5Q2FE08_9ACTN</name>
<dbReference type="RefSeq" id="WP_153571864.1">
    <property type="nucleotide sequence ID" value="NZ_CP045725.1"/>
</dbReference>
<proteinExistence type="predicted"/>
<keyword evidence="2" id="KW-1133">Transmembrane helix</keyword>
<evidence type="ECO:0000313" key="4">
    <source>
        <dbReference type="EMBL" id="QGF23333.1"/>
    </source>
</evidence>
<organism evidence="4 5">
    <name type="scientific">Raineyella fluvialis</name>
    <dbReference type="NCBI Taxonomy" id="2662261"/>
    <lineage>
        <taxon>Bacteria</taxon>
        <taxon>Bacillati</taxon>
        <taxon>Actinomycetota</taxon>
        <taxon>Actinomycetes</taxon>
        <taxon>Propionibacteriales</taxon>
        <taxon>Propionibacteriaceae</taxon>
        <taxon>Raineyella</taxon>
    </lineage>
</organism>
<feature type="transmembrane region" description="Helical" evidence="2">
    <location>
        <begin position="51"/>
        <end position="79"/>
    </location>
</feature>
<evidence type="ECO:0000313" key="5">
    <source>
        <dbReference type="Proteomes" id="UP000386847"/>
    </source>
</evidence>
<keyword evidence="5" id="KW-1185">Reference proteome</keyword>
<dbReference type="Pfam" id="PF01476">
    <property type="entry name" value="LysM"/>
    <property type="match status" value="1"/>
</dbReference>
<feature type="transmembrane region" description="Helical" evidence="2">
    <location>
        <begin position="91"/>
        <end position="110"/>
    </location>
</feature>
<evidence type="ECO:0000256" key="1">
    <source>
        <dbReference type="SAM" id="MobiDB-lite"/>
    </source>
</evidence>
<dbReference type="Gene3D" id="1.25.40.10">
    <property type="entry name" value="Tetratricopeptide repeat domain"/>
    <property type="match status" value="1"/>
</dbReference>
<feature type="region of interest" description="Disordered" evidence="1">
    <location>
        <begin position="216"/>
        <end position="265"/>
    </location>
</feature>
<keyword evidence="2" id="KW-0472">Membrane</keyword>
<dbReference type="Proteomes" id="UP000386847">
    <property type="component" value="Chromosome"/>
</dbReference>
<dbReference type="SMART" id="SM01043">
    <property type="entry name" value="BTAD"/>
    <property type="match status" value="1"/>
</dbReference>
<dbReference type="EMBL" id="CP045725">
    <property type="protein sequence ID" value="QGF23333.1"/>
    <property type="molecule type" value="Genomic_DNA"/>
</dbReference>
<protein>
    <submittedName>
        <fullName evidence="4">LysM peptidoglycan-binding domain-containing protein</fullName>
    </submittedName>
</protein>